<dbReference type="EMBL" id="CP035913">
    <property type="protein sequence ID" value="QBE65518.1"/>
    <property type="molecule type" value="Genomic_DNA"/>
</dbReference>
<keyword evidence="1" id="KW-0479">Metal-binding</keyword>
<dbReference type="Proteomes" id="UP000290637">
    <property type="component" value="Chromosome"/>
</dbReference>
<proteinExistence type="predicted"/>
<dbReference type="OrthoDB" id="242553at2"/>
<feature type="domain" description="SWIM-type" evidence="2">
    <location>
        <begin position="56"/>
        <end position="89"/>
    </location>
</feature>
<keyword evidence="1" id="KW-0863">Zinc-finger</keyword>
<accession>A0A4P6L3U6</accession>
<evidence type="ECO:0000313" key="3">
    <source>
        <dbReference type="EMBL" id="QBE65518.1"/>
    </source>
</evidence>
<dbReference type="PROSITE" id="PS50966">
    <property type="entry name" value="ZF_SWIM"/>
    <property type="match status" value="1"/>
</dbReference>
<sequence length="703" mass="73915">MSPPWAALCRNFDDDALATLASTGLLRRAAKDVEAGKVAWDAPPSPAGGTFRVDGQLVAIGEKGPAGAACDCPAPGICKHVVAAVLWLRDQDVVPGGGDGEDNTAHDGPGDVVEAGQRMAAPDVLAEVLALDRAAVLKAAGRAAVRKAAALFPRAGPPACEASGGTLRITLPELDFECRYIGAGGLAGMVSEGVASSRKALHLLALAAVWQQHGHAAPWPAEAMPAAPATGPTAAEREFLAHADGSILEACGIGWSHLPDILPAQLRALGTSARIEAFPRLAGMLRELAGTAALLQRRDPHADEREAIGLAARIHALCTALDGATGEIPARLRGSERRTFSDGATLELLALGAHWWERRGGARGLAVPFWDPEGRTVVQAVLARRDGADRTFNAASSWSIGQLWQGVTCERALAAGAWSLRDARLSPDGRIGIGGATRAAALPPWAEDDPRWQAAGFDDWAELGAALRTGAGLESGPSYVLLRPASHETPQLHEARQVLAWPLRDRHDNQLVLQVPCDTARRVRIENLDAWTAAGSTDNIAGTVVGVVAAVEREAGAGWLEPVSLVFSRNGRLRAIALDFDTPPRAAQPNPGFLARLARLLRPLASLEPAATADPIPAARASAHAQRIGAVLAVLEHHCMTGRHAPTARERQQVDAARRFWLATGLDVLVRATDTWLAAPGAANALMLVHLCRTALELDSRFG</sequence>
<dbReference type="RefSeq" id="WP_130188628.1">
    <property type="nucleotide sequence ID" value="NZ_CP035913.1"/>
</dbReference>
<keyword evidence="4" id="KW-1185">Reference proteome</keyword>
<dbReference type="AlphaFoldDB" id="A0A4P6L3U6"/>
<evidence type="ECO:0000259" key="2">
    <source>
        <dbReference type="PROSITE" id="PS50966"/>
    </source>
</evidence>
<gene>
    <name evidence="3" type="ORF">EWM63_23080</name>
</gene>
<dbReference type="KEGG" id="plue:EWM63_23080"/>
<dbReference type="GO" id="GO:0008270">
    <property type="term" value="F:zinc ion binding"/>
    <property type="evidence" value="ECO:0007669"/>
    <property type="project" value="UniProtKB-KW"/>
</dbReference>
<keyword evidence="1" id="KW-0862">Zinc</keyword>
<dbReference type="InterPro" id="IPR007527">
    <property type="entry name" value="Znf_SWIM"/>
</dbReference>
<evidence type="ECO:0000313" key="4">
    <source>
        <dbReference type="Proteomes" id="UP000290637"/>
    </source>
</evidence>
<reference evidence="3 4" key="1">
    <citation type="submission" date="2019-02" db="EMBL/GenBank/DDBJ databases">
        <title>Draft Genome Sequences of Six Type Strains of the Genus Massilia.</title>
        <authorList>
            <person name="Miess H."/>
            <person name="Frediansyhah A."/>
            <person name="Gross H."/>
        </authorList>
    </citation>
    <scope>NUCLEOTIDE SEQUENCE [LARGE SCALE GENOMIC DNA]</scope>
    <source>
        <strain evidence="3 4">DSM 17473</strain>
    </source>
</reference>
<evidence type="ECO:0000256" key="1">
    <source>
        <dbReference type="PROSITE-ProRule" id="PRU00325"/>
    </source>
</evidence>
<organism evidence="3 4">
    <name type="scientific">Pseudoduganella lutea</name>
    <dbReference type="NCBI Taxonomy" id="321985"/>
    <lineage>
        <taxon>Bacteria</taxon>
        <taxon>Pseudomonadati</taxon>
        <taxon>Pseudomonadota</taxon>
        <taxon>Betaproteobacteria</taxon>
        <taxon>Burkholderiales</taxon>
        <taxon>Oxalobacteraceae</taxon>
        <taxon>Telluria group</taxon>
        <taxon>Pseudoduganella</taxon>
    </lineage>
</organism>
<protein>
    <submittedName>
        <fullName evidence="3">SWIM zinc finger family protein</fullName>
    </submittedName>
</protein>
<name>A0A4P6L3U6_9BURK</name>